<gene>
    <name evidence="1" type="ORF">EV421DRAFT_1912673</name>
</gene>
<protein>
    <submittedName>
        <fullName evidence="1">Uncharacterized protein</fullName>
    </submittedName>
</protein>
<reference evidence="1" key="1">
    <citation type="submission" date="2023-06" db="EMBL/GenBank/DDBJ databases">
        <authorList>
            <consortium name="Lawrence Berkeley National Laboratory"/>
            <person name="Ahrendt S."/>
            <person name="Sahu N."/>
            <person name="Indic B."/>
            <person name="Wong-Bajracharya J."/>
            <person name="Merenyi Z."/>
            <person name="Ke H.-M."/>
            <person name="Monk M."/>
            <person name="Kocsube S."/>
            <person name="Drula E."/>
            <person name="Lipzen A."/>
            <person name="Balint B."/>
            <person name="Henrissat B."/>
            <person name="Andreopoulos B."/>
            <person name="Martin F.M."/>
            <person name="Harder C.B."/>
            <person name="Rigling D."/>
            <person name="Ford K.L."/>
            <person name="Foster G.D."/>
            <person name="Pangilinan J."/>
            <person name="Papanicolaou A."/>
            <person name="Barry K."/>
            <person name="LaButti K."/>
            <person name="Viragh M."/>
            <person name="Koriabine M."/>
            <person name="Yan M."/>
            <person name="Riley R."/>
            <person name="Champramary S."/>
            <person name="Plett K.L."/>
            <person name="Tsai I.J."/>
            <person name="Slot J."/>
            <person name="Sipos G."/>
            <person name="Plett J."/>
            <person name="Nagy L.G."/>
            <person name="Grigoriev I.V."/>
        </authorList>
    </citation>
    <scope>NUCLEOTIDE SEQUENCE</scope>
    <source>
        <strain evidence="1">FPL87.14</strain>
    </source>
</reference>
<organism evidence="1 2">
    <name type="scientific">Armillaria borealis</name>
    <dbReference type="NCBI Taxonomy" id="47425"/>
    <lineage>
        <taxon>Eukaryota</taxon>
        <taxon>Fungi</taxon>
        <taxon>Dikarya</taxon>
        <taxon>Basidiomycota</taxon>
        <taxon>Agaricomycotina</taxon>
        <taxon>Agaricomycetes</taxon>
        <taxon>Agaricomycetidae</taxon>
        <taxon>Agaricales</taxon>
        <taxon>Marasmiineae</taxon>
        <taxon>Physalacriaceae</taxon>
        <taxon>Armillaria</taxon>
    </lineage>
</organism>
<sequence>MEPWVALHQITNSLTAVMGGDTQSKVPNPAVSPMMIDPIPSSMVALITTHSGQGAVVESTDDAFIDTVLRNMVDPVPPVSQPTSLMEMRCKSIVGEPPTEELSPPLGAVADGSWLFTGILIMGPNDTPDPFAPWTSPAPEDIGGEKVLSLSDRIPANETSMNAALFDMLKWKAWFIEARGYLDQFELEHEWMLAMVSFTLWDGKHGFTEAGQSLPTLNLHLKQVGWWSQHHRLPIPNLGCTDILTFEKHWWSWWRALQLSWHEVGDGEGPLLDVD</sequence>
<name>A0AA39IVP2_9AGAR</name>
<dbReference type="Proteomes" id="UP001175226">
    <property type="component" value="Unassembled WGS sequence"/>
</dbReference>
<comment type="caution">
    <text evidence="1">The sequence shown here is derived from an EMBL/GenBank/DDBJ whole genome shotgun (WGS) entry which is preliminary data.</text>
</comment>
<accession>A0AA39IVP2</accession>
<dbReference type="EMBL" id="JAUEPT010000140">
    <property type="protein sequence ID" value="KAK0430601.1"/>
    <property type="molecule type" value="Genomic_DNA"/>
</dbReference>
<evidence type="ECO:0000313" key="2">
    <source>
        <dbReference type="Proteomes" id="UP001175226"/>
    </source>
</evidence>
<evidence type="ECO:0000313" key="1">
    <source>
        <dbReference type="EMBL" id="KAK0430601.1"/>
    </source>
</evidence>
<proteinExistence type="predicted"/>
<keyword evidence="2" id="KW-1185">Reference proteome</keyword>
<dbReference type="AlphaFoldDB" id="A0AA39IVP2"/>